<dbReference type="AlphaFoldDB" id="A0A2P5A8I7"/>
<dbReference type="Proteomes" id="UP000237105">
    <property type="component" value="Unassembled WGS sequence"/>
</dbReference>
<keyword evidence="2" id="KW-1185">Reference proteome</keyword>
<evidence type="ECO:0000313" key="1">
    <source>
        <dbReference type="EMBL" id="PON32862.1"/>
    </source>
</evidence>
<protein>
    <submittedName>
        <fullName evidence="1">Uncharacterized protein</fullName>
    </submittedName>
</protein>
<dbReference type="EMBL" id="JXTB01000775">
    <property type="protein sequence ID" value="PON32862.1"/>
    <property type="molecule type" value="Genomic_DNA"/>
</dbReference>
<proteinExistence type="predicted"/>
<reference evidence="2" key="1">
    <citation type="submission" date="2016-06" db="EMBL/GenBank/DDBJ databases">
        <title>Parallel loss of symbiosis genes in relatives of nitrogen-fixing non-legume Parasponia.</title>
        <authorList>
            <person name="Van Velzen R."/>
            <person name="Holmer R."/>
            <person name="Bu F."/>
            <person name="Rutten L."/>
            <person name="Van Zeijl A."/>
            <person name="Liu W."/>
            <person name="Santuari L."/>
            <person name="Cao Q."/>
            <person name="Sharma T."/>
            <person name="Shen D."/>
            <person name="Roswanjaya Y."/>
            <person name="Wardhani T."/>
            <person name="Kalhor M.S."/>
            <person name="Jansen J."/>
            <person name="Van den Hoogen J."/>
            <person name="Gungor B."/>
            <person name="Hartog M."/>
            <person name="Hontelez J."/>
            <person name="Verver J."/>
            <person name="Yang W.-C."/>
            <person name="Schijlen E."/>
            <person name="Repin R."/>
            <person name="Schilthuizen M."/>
            <person name="Schranz E."/>
            <person name="Heidstra R."/>
            <person name="Miyata K."/>
            <person name="Fedorova E."/>
            <person name="Kohlen W."/>
            <person name="Bisseling T."/>
            <person name="Smit S."/>
            <person name="Geurts R."/>
        </authorList>
    </citation>
    <scope>NUCLEOTIDE SEQUENCE [LARGE SCALE GENOMIC DNA]</scope>
    <source>
        <strain evidence="2">cv. WU1-14</strain>
    </source>
</reference>
<evidence type="ECO:0000313" key="2">
    <source>
        <dbReference type="Proteomes" id="UP000237105"/>
    </source>
</evidence>
<name>A0A2P5A8I7_PARAD</name>
<feature type="non-terminal residue" evidence="1">
    <location>
        <position position="89"/>
    </location>
</feature>
<organism evidence="1 2">
    <name type="scientific">Parasponia andersonii</name>
    <name type="common">Sponia andersonii</name>
    <dbReference type="NCBI Taxonomy" id="3476"/>
    <lineage>
        <taxon>Eukaryota</taxon>
        <taxon>Viridiplantae</taxon>
        <taxon>Streptophyta</taxon>
        <taxon>Embryophyta</taxon>
        <taxon>Tracheophyta</taxon>
        <taxon>Spermatophyta</taxon>
        <taxon>Magnoliopsida</taxon>
        <taxon>eudicotyledons</taxon>
        <taxon>Gunneridae</taxon>
        <taxon>Pentapetalae</taxon>
        <taxon>rosids</taxon>
        <taxon>fabids</taxon>
        <taxon>Rosales</taxon>
        <taxon>Cannabaceae</taxon>
        <taxon>Parasponia</taxon>
    </lineage>
</organism>
<comment type="caution">
    <text evidence="1">The sequence shown here is derived from an EMBL/GenBank/DDBJ whole genome shotgun (WGS) entry which is preliminary data.</text>
</comment>
<accession>A0A2P5A8I7</accession>
<sequence>MSPATFVLTCHACSLVLEEQVVQIVRVRDSNSICVGLKISRCDICDIFVIGRNFEICGGSGWIEPIGLIPKPTTDLIGGAGLCPRDMDL</sequence>
<dbReference type="OrthoDB" id="10489286at2759"/>
<gene>
    <name evidence="1" type="ORF">PanWU01x14_357410</name>
</gene>